<dbReference type="GO" id="GO:0044772">
    <property type="term" value="P:mitotic cell cycle phase transition"/>
    <property type="evidence" value="ECO:0007669"/>
    <property type="project" value="InterPro"/>
</dbReference>
<dbReference type="EMBL" id="JNBR01000020">
    <property type="protein sequence ID" value="OQS00887.1"/>
    <property type="molecule type" value="Genomic_DNA"/>
</dbReference>
<dbReference type="Pfam" id="PF00134">
    <property type="entry name" value="Cyclin_N"/>
    <property type="match status" value="1"/>
</dbReference>
<dbReference type="Gene3D" id="1.10.472.10">
    <property type="entry name" value="Cyclin-like"/>
    <property type="match status" value="2"/>
</dbReference>
<keyword evidence="8" id="KW-1185">Reference proteome</keyword>
<dbReference type="FunFam" id="1.10.472.10:FF:000001">
    <property type="entry name" value="G2/mitotic-specific cyclin"/>
    <property type="match status" value="1"/>
</dbReference>
<dbReference type="SMART" id="SM01332">
    <property type="entry name" value="Cyclin_C"/>
    <property type="match status" value="1"/>
</dbReference>
<dbReference type="Pfam" id="PF02984">
    <property type="entry name" value="Cyclin_C"/>
    <property type="match status" value="1"/>
</dbReference>
<accession>A0A1V9ZSB4</accession>
<dbReference type="InterPro" id="IPR004367">
    <property type="entry name" value="Cyclin_C-dom"/>
</dbReference>
<evidence type="ECO:0000256" key="1">
    <source>
        <dbReference type="ARBA" id="ARBA00022618"/>
    </source>
</evidence>
<dbReference type="SUPFAM" id="SSF47954">
    <property type="entry name" value="Cyclin-like"/>
    <property type="match status" value="2"/>
</dbReference>
<keyword evidence="1" id="KW-0132">Cell division</keyword>
<dbReference type="OrthoDB" id="5590282at2759"/>
<reference evidence="7 8" key="1">
    <citation type="journal article" date="2014" name="Genome Biol. Evol.">
        <title>The secreted proteins of Achlya hypogyna and Thraustotheca clavata identify the ancestral oomycete secretome and reveal gene acquisitions by horizontal gene transfer.</title>
        <authorList>
            <person name="Misner I."/>
            <person name="Blouin N."/>
            <person name="Leonard G."/>
            <person name="Richards T.A."/>
            <person name="Lane C.E."/>
        </authorList>
    </citation>
    <scope>NUCLEOTIDE SEQUENCE [LARGE SCALE GENOMIC DNA]</scope>
    <source>
        <strain evidence="7 8">ATCC 48635</strain>
    </source>
</reference>
<evidence type="ECO:0000256" key="3">
    <source>
        <dbReference type="ARBA" id="ARBA00023306"/>
    </source>
</evidence>
<name>A0A1V9ZSB4_ACHHY</name>
<dbReference type="InterPro" id="IPR036915">
    <property type="entry name" value="Cyclin-like_sf"/>
</dbReference>
<organism evidence="7 8">
    <name type="scientific">Achlya hypogyna</name>
    <name type="common">Oomycete</name>
    <name type="synonym">Protoachlya hypogyna</name>
    <dbReference type="NCBI Taxonomy" id="1202772"/>
    <lineage>
        <taxon>Eukaryota</taxon>
        <taxon>Sar</taxon>
        <taxon>Stramenopiles</taxon>
        <taxon>Oomycota</taxon>
        <taxon>Saprolegniomycetes</taxon>
        <taxon>Saprolegniales</taxon>
        <taxon>Achlyaceae</taxon>
        <taxon>Achlya</taxon>
    </lineage>
</organism>
<feature type="domain" description="Cyclin C-terminal" evidence="6">
    <location>
        <begin position="249"/>
        <end position="372"/>
    </location>
</feature>
<feature type="domain" description="Cyclin-like" evidence="5">
    <location>
        <begin position="155"/>
        <end position="240"/>
    </location>
</feature>
<evidence type="ECO:0000313" key="7">
    <source>
        <dbReference type="EMBL" id="OQS00887.1"/>
    </source>
</evidence>
<comment type="caution">
    <text evidence="7">The sequence shown here is derived from an EMBL/GenBank/DDBJ whole genome shotgun (WGS) entry which is preliminary data.</text>
</comment>
<proteinExistence type="inferred from homology"/>
<dbReference type="GO" id="GO:0051301">
    <property type="term" value="P:cell division"/>
    <property type="evidence" value="ECO:0007669"/>
    <property type="project" value="UniProtKB-KW"/>
</dbReference>
<comment type="similarity">
    <text evidence="4">Belongs to the cyclin family.</text>
</comment>
<dbReference type="PANTHER" id="PTHR10177">
    <property type="entry name" value="CYCLINS"/>
    <property type="match status" value="1"/>
</dbReference>
<dbReference type="Proteomes" id="UP000243579">
    <property type="component" value="Unassembled WGS sequence"/>
</dbReference>
<dbReference type="CDD" id="cd20507">
    <property type="entry name" value="CYCLIN_CCNB1-like_rpt1"/>
    <property type="match status" value="1"/>
</dbReference>
<feature type="domain" description="Cyclin-like" evidence="5">
    <location>
        <begin position="253"/>
        <end position="336"/>
    </location>
</feature>
<dbReference type="InterPro" id="IPR006671">
    <property type="entry name" value="Cyclin_N"/>
</dbReference>
<dbReference type="PIRSF" id="PIRSF001771">
    <property type="entry name" value="Cyclin_A_B_D_E"/>
    <property type="match status" value="1"/>
</dbReference>
<dbReference type="InterPro" id="IPR013763">
    <property type="entry name" value="Cyclin-like_dom"/>
</dbReference>
<evidence type="ECO:0000313" key="8">
    <source>
        <dbReference type="Proteomes" id="UP000243579"/>
    </source>
</evidence>
<dbReference type="GO" id="GO:0016538">
    <property type="term" value="F:cyclin-dependent protein serine/threonine kinase regulator activity"/>
    <property type="evidence" value="ECO:0007669"/>
    <property type="project" value="InterPro"/>
</dbReference>
<gene>
    <name evidence="7" type="ORF">ACHHYP_02159</name>
</gene>
<keyword evidence="3" id="KW-0131">Cell cycle</keyword>
<protein>
    <submittedName>
        <fullName evidence="7">Cyclin B</fullName>
    </submittedName>
</protein>
<dbReference type="InterPro" id="IPR046965">
    <property type="entry name" value="Cyclin_A/B-like"/>
</dbReference>
<dbReference type="SMART" id="SM00385">
    <property type="entry name" value="CYCLIN"/>
    <property type="match status" value="2"/>
</dbReference>
<evidence type="ECO:0000256" key="4">
    <source>
        <dbReference type="RuleBase" id="RU000383"/>
    </source>
</evidence>
<dbReference type="STRING" id="1202772.A0A1V9ZSB4"/>
<dbReference type="AlphaFoldDB" id="A0A1V9ZSB4"/>
<evidence type="ECO:0000259" key="6">
    <source>
        <dbReference type="SMART" id="SM01332"/>
    </source>
</evidence>
<sequence>MQYQSNDENVVPAALRARPTRVFKPLADRNIKAVHGEKLKAQAMRRPVLGEITNNKITVTKNKKDQLHEQKVARRQEVIRRTSLATTDGTIEPELESRHEFDIDFEDKDSAVACHQYAADIYKYYFEIEKVRMPNANYMADQCDINTKMRGILVDWLVDVHAKYHLEPQTLHIAVNLVDRHLEKNVTLPRARLQLVGVTSLFIASKYEEIYPPEASDFVKITDNAYSLPELFKMEEELLASIGYRVTAPTAYQFMNRFLKATATKDDKLRHYAHYIIDRCLQEYKLLKYKPSILAATAVYLTRTYMDATPVWSPTAEYHSTYSEAALAPCMKDISDMLVNVSLGVGKSAKLTAVKRKFSKEKYLSVSLFQLKPSDA</sequence>
<dbReference type="InterPro" id="IPR039361">
    <property type="entry name" value="Cyclin"/>
</dbReference>
<keyword evidence="2 4" id="KW-0195">Cyclin</keyword>
<evidence type="ECO:0000259" key="5">
    <source>
        <dbReference type="SMART" id="SM00385"/>
    </source>
</evidence>
<evidence type="ECO:0000256" key="2">
    <source>
        <dbReference type="ARBA" id="ARBA00023127"/>
    </source>
</evidence>